<gene>
    <name evidence="3" type="ORF">AKJ35_01155</name>
</gene>
<feature type="coiled-coil region" evidence="1">
    <location>
        <begin position="30"/>
        <end position="99"/>
    </location>
</feature>
<reference evidence="3 4" key="1">
    <citation type="journal article" date="2016" name="Sci. Rep.">
        <title>Metabolic traits of an uncultured archaeal lineage -MSBL1- from brine pools of the Red Sea.</title>
        <authorList>
            <person name="Mwirichia R."/>
            <person name="Alam I."/>
            <person name="Rashid M."/>
            <person name="Vinu M."/>
            <person name="Ba-Alawi W."/>
            <person name="Anthony Kamau A."/>
            <person name="Kamanda Ngugi D."/>
            <person name="Goker M."/>
            <person name="Klenk H.P."/>
            <person name="Bajic V."/>
            <person name="Stingl U."/>
        </authorList>
    </citation>
    <scope>NUCLEOTIDE SEQUENCE [LARGE SCALE GENOMIC DNA]</scope>
    <source>
        <strain evidence="3">SCGC-AAA833F18</strain>
    </source>
</reference>
<evidence type="ECO:0000256" key="2">
    <source>
        <dbReference type="SAM" id="Phobius"/>
    </source>
</evidence>
<proteinExistence type="predicted"/>
<evidence type="ECO:0000256" key="1">
    <source>
        <dbReference type="SAM" id="Coils"/>
    </source>
</evidence>
<keyword evidence="4" id="KW-1185">Reference proteome</keyword>
<organism evidence="3 4">
    <name type="scientific">candidate division MSBL1 archaeon SCGC-AAA833F18</name>
    <dbReference type="NCBI Taxonomy" id="1698257"/>
    <lineage>
        <taxon>Archaea</taxon>
        <taxon>Methanobacteriati</taxon>
        <taxon>Methanobacteriota</taxon>
        <taxon>candidate division MSBL1</taxon>
    </lineage>
</organism>
<protein>
    <submittedName>
        <fullName evidence="3">Uncharacterized protein</fullName>
    </submittedName>
</protein>
<keyword evidence="2" id="KW-0812">Transmembrane</keyword>
<evidence type="ECO:0000313" key="4">
    <source>
        <dbReference type="Proteomes" id="UP000070399"/>
    </source>
</evidence>
<comment type="caution">
    <text evidence="3">The sequence shown here is derived from an EMBL/GenBank/DDBJ whole genome shotgun (WGS) entry which is preliminary data.</text>
</comment>
<keyword evidence="1" id="KW-0175">Coiled coil</keyword>
<evidence type="ECO:0000313" key="3">
    <source>
        <dbReference type="EMBL" id="KXB09241.1"/>
    </source>
</evidence>
<keyword evidence="2" id="KW-1133">Transmembrane helix</keyword>
<dbReference type="AlphaFoldDB" id="A0A133VS42"/>
<dbReference type="EMBL" id="LHYO01000010">
    <property type="protein sequence ID" value="KXB09241.1"/>
    <property type="molecule type" value="Genomic_DNA"/>
</dbReference>
<keyword evidence="2" id="KW-0472">Membrane</keyword>
<feature type="transmembrane region" description="Helical" evidence="2">
    <location>
        <begin position="6"/>
        <end position="24"/>
    </location>
</feature>
<accession>A0A133VS42</accession>
<sequence length="192" mass="21348">MWAEVSVILLAIIILLLAWIYFSGGGTPRTLKLKKEINSLQEKVEDLRETNKVLRSGMESSEEEYQHPVVRASALVENLERLKDALKGSKTAKDALREKFGEEPNPDLVDRILSSEPNISSPLKRRLAHEILVGDSGRDILRRLEEGATIENAVAEAGVPLNTGRQKVVALQRLGYLDNKLNLTEAGREALL</sequence>
<dbReference type="Proteomes" id="UP000070399">
    <property type="component" value="Unassembled WGS sequence"/>
</dbReference>
<name>A0A133VS42_9EURY</name>